<reference evidence="5" key="1">
    <citation type="submission" date="2018-12" db="EMBL/GenBank/DDBJ databases">
        <title>Tengunoibacter tsumagoiensis gen. nov., sp. nov., Dictyobacter kobayashii sp. nov., D. alpinus sp. nov., and D. joshuensis sp. nov. and description of Dictyobacteraceae fam. nov. within the order Ktedonobacterales isolated from Tengu-no-mugimeshi.</title>
        <authorList>
            <person name="Wang C.M."/>
            <person name="Zheng Y."/>
            <person name="Sakai Y."/>
            <person name="Toyoda A."/>
            <person name="Minakuchi Y."/>
            <person name="Abe K."/>
            <person name="Yokota A."/>
            <person name="Yabe S."/>
        </authorList>
    </citation>
    <scope>NUCLEOTIDE SEQUENCE [LARGE SCALE GENOMIC DNA]</scope>
    <source>
        <strain evidence="5">Uno16</strain>
    </source>
</reference>
<dbReference type="InterPro" id="IPR000182">
    <property type="entry name" value="GNAT_dom"/>
</dbReference>
<evidence type="ECO:0000313" key="5">
    <source>
        <dbReference type="Proteomes" id="UP000287171"/>
    </source>
</evidence>
<proteinExistence type="predicted"/>
<dbReference type="PROSITE" id="PS51186">
    <property type="entry name" value="GNAT"/>
    <property type="match status" value="2"/>
</dbReference>
<dbReference type="CDD" id="cd04301">
    <property type="entry name" value="NAT_SF"/>
    <property type="match status" value="2"/>
</dbReference>
<dbReference type="OrthoDB" id="159497at2"/>
<evidence type="ECO:0000313" key="4">
    <source>
        <dbReference type="EMBL" id="GCE27084.1"/>
    </source>
</evidence>
<evidence type="ECO:0000256" key="2">
    <source>
        <dbReference type="ARBA" id="ARBA00023315"/>
    </source>
</evidence>
<dbReference type="PANTHER" id="PTHR43420">
    <property type="entry name" value="ACETYLTRANSFERASE"/>
    <property type="match status" value="1"/>
</dbReference>
<accession>A0A402B6V6</accession>
<dbReference type="SUPFAM" id="SSF55729">
    <property type="entry name" value="Acyl-CoA N-acyltransferases (Nat)"/>
    <property type="match status" value="2"/>
</dbReference>
<gene>
    <name evidence="4" type="ORF">KDA_25680</name>
</gene>
<feature type="domain" description="N-acetyltransferase" evidence="3">
    <location>
        <begin position="10"/>
        <end position="147"/>
    </location>
</feature>
<sequence>MPGEPLQGLVKKYILTGEEQKQIRQLARICERHEQLHMRIEWELLPQRSGAIVSDYLYYVDGTLAGYLLLDNQGASQSELVGMVHPDYRRQGIFSRLVSEAVEQRRQQGNLAMIVVCEHKSQSGQAFLRAQHARLSESEHEMFLVRNVQRKGFDERLQVHKADRSEIESLSLVQAESFQDPIDVTRQRILNCLQNPERPYYLAVFGDEELGCREPVGSFRLDRGEDADGIYAFGIRPAYQGRGYGRQLLEEAIAVLHARSQKSIMIEVDVENTRAINLYQSCGFVIRTTYDYYVLDTFV</sequence>
<keyword evidence="1 4" id="KW-0808">Transferase</keyword>
<keyword evidence="5" id="KW-1185">Reference proteome</keyword>
<dbReference type="GO" id="GO:0016747">
    <property type="term" value="F:acyltransferase activity, transferring groups other than amino-acyl groups"/>
    <property type="evidence" value="ECO:0007669"/>
    <property type="project" value="InterPro"/>
</dbReference>
<protein>
    <submittedName>
        <fullName evidence="4">Acetyltransferase</fullName>
    </submittedName>
</protein>
<dbReference type="InterPro" id="IPR016181">
    <property type="entry name" value="Acyl_CoA_acyltransferase"/>
</dbReference>
<evidence type="ECO:0000256" key="1">
    <source>
        <dbReference type="ARBA" id="ARBA00022679"/>
    </source>
</evidence>
<keyword evidence="2" id="KW-0012">Acyltransferase</keyword>
<dbReference type="RefSeq" id="WP_126627467.1">
    <property type="nucleotide sequence ID" value="NZ_BIFT01000001.1"/>
</dbReference>
<comment type="caution">
    <text evidence="4">The sequence shown here is derived from an EMBL/GenBank/DDBJ whole genome shotgun (WGS) entry which is preliminary data.</text>
</comment>
<evidence type="ECO:0000259" key="3">
    <source>
        <dbReference type="PROSITE" id="PS51186"/>
    </source>
</evidence>
<feature type="domain" description="N-acetyltransferase" evidence="3">
    <location>
        <begin position="157"/>
        <end position="299"/>
    </location>
</feature>
<dbReference type="AlphaFoldDB" id="A0A402B6V6"/>
<dbReference type="EMBL" id="BIFT01000001">
    <property type="protein sequence ID" value="GCE27084.1"/>
    <property type="molecule type" value="Genomic_DNA"/>
</dbReference>
<dbReference type="Pfam" id="PF00583">
    <property type="entry name" value="Acetyltransf_1"/>
    <property type="match status" value="2"/>
</dbReference>
<dbReference type="Gene3D" id="3.40.630.30">
    <property type="match status" value="1"/>
</dbReference>
<dbReference type="InterPro" id="IPR050680">
    <property type="entry name" value="YpeA/RimI_acetyltransf"/>
</dbReference>
<dbReference type="Proteomes" id="UP000287171">
    <property type="component" value="Unassembled WGS sequence"/>
</dbReference>
<name>A0A402B6V6_9CHLR</name>
<organism evidence="4 5">
    <name type="scientific">Dictyobacter alpinus</name>
    <dbReference type="NCBI Taxonomy" id="2014873"/>
    <lineage>
        <taxon>Bacteria</taxon>
        <taxon>Bacillati</taxon>
        <taxon>Chloroflexota</taxon>
        <taxon>Ktedonobacteria</taxon>
        <taxon>Ktedonobacterales</taxon>
        <taxon>Dictyobacteraceae</taxon>
        <taxon>Dictyobacter</taxon>
    </lineage>
</organism>